<dbReference type="AlphaFoldDB" id="A0A6J4PFJ6"/>
<evidence type="ECO:0000256" key="1">
    <source>
        <dbReference type="SAM" id="Phobius"/>
    </source>
</evidence>
<reference evidence="2" key="1">
    <citation type="submission" date="2020-02" db="EMBL/GenBank/DDBJ databases">
        <authorList>
            <person name="Meier V. D."/>
        </authorList>
    </citation>
    <scope>NUCLEOTIDE SEQUENCE</scope>
    <source>
        <strain evidence="2">AVDCRST_MAG03</strain>
    </source>
</reference>
<keyword evidence="1" id="KW-0812">Transmembrane</keyword>
<feature type="transmembrane region" description="Helical" evidence="1">
    <location>
        <begin position="53"/>
        <end position="81"/>
    </location>
</feature>
<keyword evidence="1" id="KW-1133">Transmembrane helix</keyword>
<organism evidence="2">
    <name type="scientific">uncultured Rubrobacteraceae bacterium</name>
    <dbReference type="NCBI Taxonomy" id="349277"/>
    <lineage>
        <taxon>Bacteria</taxon>
        <taxon>Bacillati</taxon>
        <taxon>Actinomycetota</taxon>
        <taxon>Rubrobacteria</taxon>
        <taxon>Rubrobacterales</taxon>
        <taxon>Rubrobacteraceae</taxon>
        <taxon>environmental samples</taxon>
    </lineage>
</organism>
<accession>A0A6J4PFJ6</accession>
<gene>
    <name evidence="2" type="ORF">AVDCRST_MAG03-1955</name>
</gene>
<proteinExistence type="predicted"/>
<dbReference type="EMBL" id="CADCUT010000120">
    <property type="protein sequence ID" value="CAA9412315.1"/>
    <property type="molecule type" value="Genomic_DNA"/>
</dbReference>
<sequence>MDLLNAILPYAMAGALLFWLIAEDRERSSRSRVLSLVSDVILALLFAGEDRDYHWWISGSFLIGLAALGIALGIALLGLLIPGPPP</sequence>
<evidence type="ECO:0000313" key="2">
    <source>
        <dbReference type="EMBL" id="CAA9412315.1"/>
    </source>
</evidence>
<name>A0A6J4PFJ6_9ACTN</name>
<protein>
    <submittedName>
        <fullName evidence="2">Uncharacterized protein</fullName>
    </submittedName>
</protein>
<keyword evidence="1" id="KW-0472">Membrane</keyword>
<feature type="transmembrane region" description="Helical" evidence="1">
    <location>
        <begin position="6"/>
        <end position="22"/>
    </location>
</feature>